<dbReference type="Proteomes" id="UP001236507">
    <property type="component" value="Unassembled WGS sequence"/>
</dbReference>
<keyword evidence="2" id="KW-1185">Reference proteome</keyword>
<evidence type="ECO:0000313" key="2">
    <source>
        <dbReference type="Proteomes" id="UP001236507"/>
    </source>
</evidence>
<sequence>MSNIIDLNPSQESTPPSKSVKYNLKNGDKDVKVCLMPGLRLGNVLNGRYVTDGTFKAVDNDTEITATPEEGILLDHVQDFDYVYPPTIESIRVKVKSELNQLAQMSQKLEVNTTSRKGIATSRVIEAKHEGGDYFIYHVNEQITLDKHIILPLLASISVDIEVNYAE</sequence>
<comment type="caution">
    <text evidence="1">The sequence shown here is derived from an EMBL/GenBank/DDBJ whole genome shotgun (WGS) entry which is preliminary data.</text>
</comment>
<accession>A0ABT6Y326</accession>
<protein>
    <submittedName>
        <fullName evidence="1">Uncharacterized protein</fullName>
    </submittedName>
</protein>
<dbReference type="RefSeq" id="WP_283343208.1">
    <property type="nucleotide sequence ID" value="NZ_JASHIF010000002.1"/>
</dbReference>
<evidence type="ECO:0000313" key="1">
    <source>
        <dbReference type="EMBL" id="MDI9857926.1"/>
    </source>
</evidence>
<name>A0ABT6Y326_9BACT</name>
<organism evidence="1 2">
    <name type="scientific">Flectobacillus roseus</name>
    <dbReference type="NCBI Taxonomy" id="502259"/>
    <lineage>
        <taxon>Bacteria</taxon>
        <taxon>Pseudomonadati</taxon>
        <taxon>Bacteroidota</taxon>
        <taxon>Cytophagia</taxon>
        <taxon>Cytophagales</taxon>
        <taxon>Flectobacillaceae</taxon>
        <taxon>Flectobacillus</taxon>
    </lineage>
</organism>
<gene>
    <name evidence="1" type="ORF">QM524_01770</name>
</gene>
<proteinExistence type="predicted"/>
<dbReference type="EMBL" id="JASHIF010000002">
    <property type="protein sequence ID" value="MDI9857926.1"/>
    <property type="molecule type" value="Genomic_DNA"/>
</dbReference>
<reference evidence="1 2" key="1">
    <citation type="submission" date="2023-05" db="EMBL/GenBank/DDBJ databases">
        <title>Novel species of genus Flectobacillus isolated from stream in China.</title>
        <authorList>
            <person name="Lu H."/>
        </authorList>
    </citation>
    <scope>NUCLEOTIDE SEQUENCE [LARGE SCALE GENOMIC DNA]</scope>
    <source>
        <strain evidence="1 2">KCTC 42575</strain>
    </source>
</reference>